<sequence length="86" mass="9213">MAARRGKAAGPGDGYVDASASADTAACCTAYGKTAVGLCGDCERAAQRRRPARGWRQRPCLLFFFNPQQERAMFERLKSSTVPGNG</sequence>
<proteinExistence type="predicted"/>
<dbReference type="AlphaFoldDB" id="A0AAQ3WHN5"/>
<reference evidence="1 2" key="1">
    <citation type="submission" date="2024-02" db="EMBL/GenBank/DDBJ databases">
        <title>High-quality chromosome-scale genome assembly of Pensacola bahiagrass (Paspalum notatum Flugge var. saurae).</title>
        <authorList>
            <person name="Vega J.M."/>
            <person name="Podio M."/>
            <person name="Orjuela J."/>
            <person name="Siena L.A."/>
            <person name="Pessino S.C."/>
            <person name="Combes M.C."/>
            <person name="Mariac C."/>
            <person name="Albertini E."/>
            <person name="Pupilli F."/>
            <person name="Ortiz J.P.A."/>
            <person name="Leblanc O."/>
        </authorList>
    </citation>
    <scope>NUCLEOTIDE SEQUENCE [LARGE SCALE GENOMIC DNA]</scope>
    <source>
        <strain evidence="1">R1</strain>
        <tissue evidence="1">Leaf</tissue>
    </source>
</reference>
<organism evidence="1 2">
    <name type="scientific">Paspalum notatum var. saurae</name>
    <dbReference type="NCBI Taxonomy" id="547442"/>
    <lineage>
        <taxon>Eukaryota</taxon>
        <taxon>Viridiplantae</taxon>
        <taxon>Streptophyta</taxon>
        <taxon>Embryophyta</taxon>
        <taxon>Tracheophyta</taxon>
        <taxon>Spermatophyta</taxon>
        <taxon>Magnoliopsida</taxon>
        <taxon>Liliopsida</taxon>
        <taxon>Poales</taxon>
        <taxon>Poaceae</taxon>
        <taxon>PACMAD clade</taxon>
        <taxon>Panicoideae</taxon>
        <taxon>Andropogonodae</taxon>
        <taxon>Paspaleae</taxon>
        <taxon>Paspalinae</taxon>
        <taxon>Paspalum</taxon>
    </lineage>
</organism>
<accession>A0AAQ3WHN5</accession>
<keyword evidence="2" id="KW-1185">Reference proteome</keyword>
<protein>
    <submittedName>
        <fullName evidence="1">Uncharacterized protein</fullName>
    </submittedName>
</protein>
<evidence type="ECO:0000313" key="2">
    <source>
        <dbReference type="Proteomes" id="UP001341281"/>
    </source>
</evidence>
<gene>
    <name evidence="1" type="ORF">U9M48_012050</name>
</gene>
<dbReference type="Proteomes" id="UP001341281">
    <property type="component" value="Chromosome 03"/>
</dbReference>
<dbReference type="EMBL" id="CP144747">
    <property type="protein sequence ID" value="WVZ62286.1"/>
    <property type="molecule type" value="Genomic_DNA"/>
</dbReference>
<name>A0AAQ3WHN5_PASNO</name>
<evidence type="ECO:0000313" key="1">
    <source>
        <dbReference type="EMBL" id="WVZ62286.1"/>
    </source>
</evidence>